<evidence type="ECO:0000259" key="5">
    <source>
        <dbReference type="SMART" id="SM00849"/>
    </source>
</evidence>
<evidence type="ECO:0000313" key="6">
    <source>
        <dbReference type="EMBL" id="QNN48809.1"/>
    </source>
</evidence>
<evidence type="ECO:0000256" key="3">
    <source>
        <dbReference type="ARBA" id="ARBA00022833"/>
    </source>
</evidence>
<dbReference type="Pfam" id="PF00753">
    <property type="entry name" value="Lactamase_B"/>
    <property type="match status" value="1"/>
</dbReference>
<keyword evidence="3" id="KW-0862">Zinc</keyword>
<dbReference type="PANTHER" id="PTHR43223">
    <property type="entry name" value="ALKYL/ARYL-SULFATASE"/>
    <property type="match status" value="1"/>
</dbReference>
<evidence type="ECO:0000256" key="2">
    <source>
        <dbReference type="ARBA" id="ARBA00022801"/>
    </source>
</evidence>
<dbReference type="PANTHER" id="PTHR43223:SF1">
    <property type="entry name" value="ALKYL_ARYL-SULFATASE BDS1"/>
    <property type="match status" value="1"/>
</dbReference>
<dbReference type="AlphaFoldDB" id="A0A7G9QZN4"/>
<dbReference type="InterPro" id="IPR052195">
    <property type="entry name" value="Bact_Alkyl/Aryl-Sulfatase"/>
</dbReference>
<dbReference type="InterPro" id="IPR001279">
    <property type="entry name" value="Metallo-B-lactamas"/>
</dbReference>
<dbReference type="SUPFAM" id="SSF56281">
    <property type="entry name" value="Metallo-hydrolase/oxidoreductase"/>
    <property type="match status" value="1"/>
</dbReference>
<dbReference type="GO" id="GO:0046872">
    <property type="term" value="F:metal ion binding"/>
    <property type="evidence" value="ECO:0007669"/>
    <property type="project" value="UniProtKB-KW"/>
</dbReference>
<keyword evidence="1" id="KW-0479">Metal-binding</keyword>
<dbReference type="InterPro" id="IPR044097">
    <property type="entry name" value="Bds1/SdsA1_MBL-fold"/>
</dbReference>
<dbReference type="RefSeq" id="WP_166102590.1">
    <property type="nucleotide sequence ID" value="NZ_BMMY01000008.1"/>
</dbReference>
<dbReference type="Pfam" id="PF14863">
    <property type="entry name" value="Alkyl_sulf_dimr"/>
    <property type="match status" value="1"/>
</dbReference>
<dbReference type="Gene3D" id="1.25.40.880">
    <property type="entry name" value="Alkyl sulfatase, dimerisation domain"/>
    <property type="match status" value="1"/>
</dbReference>
<dbReference type="EMBL" id="CP060712">
    <property type="protein sequence ID" value="QNN48809.1"/>
    <property type="molecule type" value="Genomic_DNA"/>
</dbReference>
<dbReference type="InterPro" id="IPR029228">
    <property type="entry name" value="Alkyl_sulf_dimr"/>
</dbReference>
<keyword evidence="7" id="KW-1185">Reference proteome</keyword>
<dbReference type="SUPFAM" id="SSF55718">
    <property type="entry name" value="SCP-like"/>
    <property type="match status" value="1"/>
</dbReference>
<dbReference type="InterPro" id="IPR036866">
    <property type="entry name" value="RibonucZ/Hydroxyglut_hydro"/>
</dbReference>
<dbReference type="Gene3D" id="3.30.1050.10">
    <property type="entry name" value="SCP2 sterol-binding domain"/>
    <property type="match status" value="1"/>
</dbReference>
<name>A0A7G9QZN4_9MICO</name>
<sequence>MTVRNAPGHRAASPSTRAAHAAATDALPWEDERDLADAERGFVASLEPLTIRDERGSVVWDLEPYEFVDGPAPDTVHPSLWRMARLSRRHGLFRVTDGLYQVRGFDISNMSVIEGETGYVVIDPLTCVETAAAAMDLVRRELGDRPVTGLVYTHGHIDHFGGAAGVLPDGRAPEGMPVIAPVGFTEHAVSEHIHAGVAVSRRSQLMFGKPLSVGPRGQVTAGLGFTLPAGSISLVEPTRLVGETGTEVVVDGVRLVFQFTPGAEAPAEVNVHLPDLRALCMAETVSHHMHNLYTLRGAEVRDALAWSTYLDEAIELFADRTDVMFISHHWPVWGRERVVEHIGMHRDLYRYLHDQTLRLANHGHTPAEIAELIELPPQLDRYWANRGNYGSLRHNAKAVYQRYIGWFDANPAHLDPLPPAESGSRYVALLGGTEAVLGHARAAVEADELRWAAELLAHGLAAEPDHGQLRALQADVFEQLGYRAESGPWRNFYLLAAAELRGEVQPVSTFVRSNAEMAPGMTASMLLDFLAIRLDGPRAAAAPSRWGLRLRDREESYVVEVDRGVLHHRRSTRPEDSTLVLDHPALVRLVLGMSTLEEAVEQGLAHIEGDPSGVRSAFDQLDVFAGDFSVVTPHPAHR</sequence>
<keyword evidence="2 6" id="KW-0378">Hydrolase</keyword>
<dbReference type="Pfam" id="PF14864">
    <property type="entry name" value="Alkyl_sulf_C"/>
    <property type="match status" value="1"/>
</dbReference>
<dbReference type="CDD" id="cd07710">
    <property type="entry name" value="arylsulfatase_Sdsa1-like_MBL-fold"/>
    <property type="match status" value="1"/>
</dbReference>
<comment type="similarity">
    <text evidence="4">Belongs to the metallo-beta-lactamase superfamily. Type III sulfatase family.</text>
</comment>
<dbReference type="InterPro" id="IPR036527">
    <property type="entry name" value="SCP2_sterol-bd_dom_sf"/>
</dbReference>
<dbReference type="GO" id="GO:0018909">
    <property type="term" value="P:dodecyl sulfate metabolic process"/>
    <property type="evidence" value="ECO:0007669"/>
    <property type="project" value="InterPro"/>
</dbReference>
<feature type="domain" description="Metallo-beta-lactamase" evidence="5">
    <location>
        <begin position="107"/>
        <end position="328"/>
    </location>
</feature>
<dbReference type="Gene3D" id="3.60.15.30">
    <property type="entry name" value="Metallo-beta-lactamase domain"/>
    <property type="match status" value="1"/>
</dbReference>
<evidence type="ECO:0000256" key="1">
    <source>
        <dbReference type="ARBA" id="ARBA00022723"/>
    </source>
</evidence>
<dbReference type="SMART" id="SM00849">
    <property type="entry name" value="Lactamase_B"/>
    <property type="match status" value="1"/>
</dbReference>
<protein>
    <submittedName>
        <fullName evidence="6">MBL fold metallo-hydrolase</fullName>
    </submittedName>
</protein>
<proteinExistence type="inferred from homology"/>
<reference evidence="6 7" key="1">
    <citation type="submission" date="2020-08" db="EMBL/GenBank/DDBJ databases">
        <title>Genome sequence of Phycicoccus endophyticus JCM 31784T.</title>
        <authorList>
            <person name="Hyun D.-W."/>
            <person name="Bae J.-W."/>
        </authorList>
    </citation>
    <scope>NUCLEOTIDE SEQUENCE [LARGE SCALE GENOMIC DNA]</scope>
    <source>
        <strain evidence="6 7">JCM 31784</strain>
    </source>
</reference>
<evidence type="ECO:0000256" key="4">
    <source>
        <dbReference type="ARBA" id="ARBA00033751"/>
    </source>
</evidence>
<dbReference type="InterPro" id="IPR029229">
    <property type="entry name" value="Alkyl_sulf_C"/>
</dbReference>
<accession>A0A7G9QZN4</accession>
<organism evidence="6 7">
    <name type="scientific">Phycicoccus endophyticus</name>
    <dbReference type="NCBI Taxonomy" id="1690220"/>
    <lineage>
        <taxon>Bacteria</taxon>
        <taxon>Bacillati</taxon>
        <taxon>Actinomycetota</taxon>
        <taxon>Actinomycetes</taxon>
        <taxon>Micrococcales</taxon>
        <taxon>Intrasporangiaceae</taxon>
        <taxon>Phycicoccus</taxon>
    </lineage>
</organism>
<gene>
    <name evidence="6" type="ORF">H9L10_10995</name>
</gene>
<dbReference type="FunFam" id="3.60.15.30:FF:000001">
    <property type="entry name" value="Alkyl/aryl-sulfatase BDS1"/>
    <property type="match status" value="1"/>
</dbReference>
<dbReference type="GO" id="GO:0018741">
    <property type="term" value="F:linear primary-alkylsulfatase activity"/>
    <property type="evidence" value="ECO:0007669"/>
    <property type="project" value="InterPro"/>
</dbReference>
<dbReference type="KEGG" id="pei:H9L10_10995"/>
<dbReference type="InterPro" id="IPR038536">
    <property type="entry name" value="Alkyl/aryl-sulf_dimr_sf"/>
</dbReference>
<dbReference type="GO" id="GO:0046983">
    <property type="term" value="F:protein dimerization activity"/>
    <property type="evidence" value="ECO:0007669"/>
    <property type="project" value="InterPro"/>
</dbReference>
<dbReference type="Proteomes" id="UP000515976">
    <property type="component" value="Chromosome"/>
</dbReference>
<evidence type="ECO:0000313" key="7">
    <source>
        <dbReference type="Proteomes" id="UP000515976"/>
    </source>
</evidence>